<dbReference type="SMART" id="SM00327">
    <property type="entry name" value="VWA"/>
    <property type="match status" value="1"/>
</dbReference>
<feature type="transmembrane region" description="Helical" evidence="5">
    <location>
        <begin position="308"/>
        <end position="326"/>
    </location>
</feature>
<keyword evidence="8" id="KW-1185">Reference proteome</keyword>
<dbReference type="CDD" id="cd01467">
    <property type="entry name" value="vWA_BatA_type"/>
    <property type="match status" value="1"/>
</dbReference>
<dbReference type="InterPro" id="IPR024163">
    <property type="entry name" value="Aerotolerance_reg_N"/>
</dbReference>
<feature type="transmembrane region" description="Helical" evidence="5">
    <location>
        <begin position="60"/>
        <end position="77"/>
    </location>
</feature>
<dbReference type="STRING" id="649333.SAMN04487989_101790"/>
<accession>A0A1I4ZFC8</accession>
<dbReference type="PANTHER" id="PTHR22550:SF5">
    <property type="entry name" value="LEUCINE ZIPPER PROTEIN 4"/>
    <property type="match status" value="1"/>
</dbReference>
<dbReference type="SUPFAM" id="SSF53300">
    <property type="entry name" value="vWA-like"/>
    <property type="match status" value="1"/>
</dbReference>
<evidence type="ECO:0000313" key="8">
    <source>
        <dbReference type="Proteomes" id="UP000198705"/>
    </source>
</evidence>
<dbReference type="Proteomes" id="UP000198705">
    <property type="component" value="Unassembled WGS sequence"/>
</dbReference>
<dbReference type="AlphaFoldDB" id="A0A1I4ZFC8"/>
<keyword evidence="1" id="KW-1003">Cell membrane</keyword>
<proteinExistence type="predicted"/>
<dbReference type="Pfam" id="PF00092">
    <property type="entry name" value="VWA"/>
    <property type="match status" value="1"/>
</dbReference>
<dbReference type="Pfam" id="PF07584">
    <property type="entry name" value="BatA"/>
    <property type="match status" value="1"/>
</dbReference>
<feature type="transmembrane region" description="Helical" evidence="5">
    <location>
        <begin position="13"/>
        <end position="30"/>
    </location>
</feature>
<dbReference type="PANTHER" id="PTHR22550">
    <property type="entry name" value="SPORE GERMINATION PROTEIN"/>
    <property type="match status" value="1"/>
</dbReference>
<dbReference type="InterPro" id="IPR050768">
    <property type="entry name" value="UPF0353/GerABKA_families"/>
</dbReference>
<evidence type="ECO:0000256" key="1">
    <source>
        <dbReference type="ARBA" id="ARBA00022475"/>
    </source>
</evidence>
<evidence type="ECO:0000256" key="4">
    <source>
        <dbReference type="ARBA" id="ARBA00023136"/>
    </source>
</evidence>
<evidence type="ECO:0000256" key="5">
    <source>
        <dbReference type="SAM" id="Phobius"/>
    </source>
</evidence>
<evidence type="ECO:0000256" key="2">
    <source>
        <dbReference type="ARBA" id="ARBA00022692"/>
    </source>
</evidence>
<organism evidence="7 8">
    <name type="scientific">Bizionia echini</name>
    <dbReference type="NCBI Taxonomy" id="649333"/>
    <lineage>
        <taxon>Bacteria</taxon>
        <taxon>Pseudomonadati</taxon>
        <taxon>Bacteroidota</taxon>
        <taxon>Flavobacteriia</taxon>
        <taxon>Flavobacteriales</taxon>
        <taxon>Flavobacteriaceae</taxon>
        <taxon>Bizionia</taxon>
    </lineage>
</organism>
<feature type="domain" description="VWFA" evidence="6">
    <location>
        <begin position="95"/>
        <end position="289"/>
    </location>
</feature>
<protein>
    <submittedName>
        <fullName evidence="7">Ca-activated chloride channel family protein</fullName>
    </submittedName>
</protein>
<dbReference type="InterPro" id="IPR002035">
    <property type="entry name" value="VWF_A"/>
</dbReference>
<dbReference type="PROSITE" id="PS50234">
    <property type="entry name" value="VWFA"/>
    <property type="match status" value="1"/>
</dbReference>
<dbReference type="InterPro" id="IPR033881">
    <property type="entry name" value="vWA_BatA_type"/>
</dbReference>
<name>A0A1I4ZFC8_9FLAO</name>
<evidence type="ECO:0000313" key="7">
    <source>
        <dbReference type="EMBL" id="SFN48985.1"/>
    </source>
</evidence>
<gene>
    <name evidence="7" type="ORF">SAMN04487989_101790</name>
</gene>
<keyword evidence="4 5" id="KW-0472">Membrane</keyword>
<dbReference type="Gene3D" id="3.40.50.410">
    <property type="entry name" value="von Willebrand factor, type A domain"/>
    <property type="match status" value="1"/>
</dbReference>
<reference evidence="8" key="1">
    <citation type="submission" date="2016-10" db="EMBL/GenBank/DDBJ databases">
        <authorList>
            <person name="Varghese N."/>
            <person name="Submissions S."/>
        </authorList>
    </citation>
    <scope>NUCLEOTIDE SEQUENCE [LARGE SCALE GENOMIC DNA]</scope>
    <source>
        <strain evidence="8">DSM 23925</strain>
    </source>
</reference>
<keyword evidence="3 5" id="KW-1133">Transmembrane helix</keyword>
<dbReference type="EMBL" id="FOVN01000001">
    <property type="protein sequence ID" value="SFN48985.1"/>
    <property type="molecule type" value="Genomic_DNA"/>
</dbReference>
<sequence>MMMLEGIDFLHKQFFWLLLLLPIAIIWYVLKHKQQTAELKISSLKGFKVTPSILPKFKHILFVLRLLALAALITALARPRSVDVSTKTKTTRGIDIVMAIDVSASMLAKDLKPNRLEALKEVAAEFIEGRPNDRIGLVEYAGESYTKTPITSDKAIVLRSLKSIEYNTIIEGGTAIGMGLATAVNRLKDSKAKSKVIILLTDGVNNSGFIDPKIASELAVEFGIKTYTIGLGTNGMALSPVSMINGKLQYGNVQVEIDEELLQEIADATGGKYFRATDNEKLSAIYDEINKLEKTEVEEFKFYNYQELFRPLVFLAGILLLLEVLLRVTIFRSFV</sequence>
<evidence type="ECO:0000259" key="6">
    <source>
        <dbReference type="PROSITE" id="PS50234"/>
    </source>
</evidence>
<keyword evidence="2 5" id="KW-0812">Transmembrane</keyword>
<evidence type="ECO:0000256" key="3">
    <source>
        <dbReference type="ARBA" id="ARBA00022989"/>
    </source>
</evidence>
<dbReference type="InterPro" id="IPR036465">
    <property type="entry name" value="vWFA_dom_sf"/>
</dbReference>